<evidence type="ECO:0000313" key="4">
    <source>
        <dbReference type="Proteomes" id="UP001434337"/>
    </source>
</evidence>
<keyword evidence="4" id="KW-1185">Reference proteome</keyword>
<accession>A0ABZ3CCV5</accession>
<evidence type="ECO:0000256" key="2">
    <source>
        <dbReference type="SAM" id="Phobius"/>
    </source>
</evidence>
<dbReference type="RefSeq" id="WP_232548932.1">
    <property type="nucleotide sequence ID" value="NZ_CP115965.1"/>
</dbReference>
<evidence type="ECO:0008006" key="5">
    <source>
        <dbReference type="Google" id="ProtNLM"/>
    </source>
</evidence>
<feature type="region of interest" description="Disordered" evidence="1">
    <location>
        <begin position="86"/>
        <end position="129"/>
    </location>
</feature>
<gene>
    <name evidence="3" type="ORF">PCC79_05035</name>
</gene>
<keyword evidence="2" id="KW-1133">Transmembrane helix</keyword>
<feature type="transmembrane region" description="Helical" evidence="2">
    <location>
        <begin position="48"/>
        <end position="72"/>
    </location>
</feature>
<keyword evidence="2" id="KW-0812">Transmembrane</keyword>
<keyword evidence="2" id="KW-0472">Membrane</keyword>
<feature type="compositionally biased region" description="Pro residues" evidence="1">
    <location>
        <begin position="115"/>
        <end position="129"/>
    </location>
</feature>
<dbReference type="Proteomes" id="UP001434337">
    <property type="component" value="Chromosome"/>
</dbReference>
<name>A0ABZ3CCV5_9ACTN</name>
<reference evidence="3 4" key="1">
    <citation type="journal article" date="2023" name="Environ Microbiome">
        <title>A coral-associated actinobacterium mitigates coral bleaching under heat stress.</title>
        <authorList>
            <person name="Li J."/>
            <person name="Zou Y."/>
            <person name="Li Q."/>
            <person name="Zhang J."/>
            <person name="Bourne D.G."/>
            <person name="Lyu Y."/>
            <person name="Liu C."/>
            <person name="Zhang S."/>
        </authorList>
    </citation>
    <scope>NUCLEOTIDE SEQUENCE [LARGE SCALE GENOMIC DNA]</scope>
    <source>
        <strain evidence="3 4">SCSIO 13291</strain>
    </source>
</reference>
<evidence type="ECO:0000256" key="1">
    <source>
        <dbReference type="SAM" id="MobiDB-lite"/>
    </source>
</evidence>
<protein>
    <recommendedName>
        <fullName evidence="5">LapA family protein</fullName>
    </recommendedName>
</protein>
<evidence type="ECO:0000313" key="3">
    <source>
        <dbReference type="EMBL" id="WZW99560.1"/>
    </source>
</evidence>
<organism evidence="3 4">
    <name type="scientific">Propioniciclava soli</name>
    <dbReference type="NCBI Taxonomy" id="2775081"/>
    <lineage>
        <taxon>Bacteria</taxon>
        <taxon>Bacillati</taxon>
        <taxon>Actinomycetota</taxon>
        <taxon>Actinomycetes</taxon>
        <taxon>Propionibacteriales</taxon>
        <taxon>Propionibacteriaceae</taxon>
        <taxon>Propioniciclava</taxon>
    </lineage>
</organism>
<sequence length="129" mass="13316">MKILKVLLAVLGVAGLVAAGVLLARFALDSRELIGAAQRYTGNVIPDPFMTTAMLTGIGAATGLALGLAIGLPNRTSGQIRRATLDEVNTRRTTEIGNRAASHTSVPVSEQGPSELPPGEVPPPAPRAR</sequence>
<dbReference type="EMBL" id="CP115965">
    <property type="protein sequence ID" value="WZW99560.1"/>
    <property type="molecule type" value="Genomic_DNA"/>
</dbReference>
<proteinExistence type="predicted"/>